<evidence type="ECO:0000313" key="8">
    <source>
        <dbReference type="EMBL" id="EJU19795.1"/>
    </source>
</evidence>
<dbReference type="EMBL" id="AFZG01000015">
    <property type="protein sequence ID" value="EHL19742.1"/>
    <property type="molecule type" value="Genomic_DNA"/>
</dbReference>
<dbReference type="EC" id="2.1.3.2" evidence="8"/>
<dbReference type="Gene3D" id="2.30.30.20">
    <property type="entry name" value="Aspartate carbamoyltransferase regulatory subunit, C-terminal domain"/>
    <property type="match status" value="1"/>
</dbReference>
<evidence type="ECO:0000313" key="11">
    <source>
        <dbReference type="Proteomes" id="UP000017818"/>
    </source>
</evidence>
<keyword evidence="3" id="KW-0665">Pyrimidine biosynthesis</keyword>
<gene>
    <name evidence="8" type="primary">pyrI</name>
    <name evidence="8" type="ORF">HMPREF1143_1889</name>
    <name evidence="7" type="ORF">HMPREF9628_01258</name>
    <name evidence="6" type="ORF">HMPREF9630_00623</name>
</gene>
<keyword evidence="6" id="KW-0808">Transferase</keyword>
<protein>
    <submittedName>
        <fullName evidence="8">Aspartate carbamoyltransferase regulatory chain, allosteric domain / aspartate carbamoyltransferase regulatory chain, metal-binding domain multi-domain protein</fullName>
        <ecNumber evidence="8">2.1.3.2</ecNumber>
    </submittedName>
    <submittedName>
        <fullName evidence="6">Aspartate carbamoyltransferase, regulatory subunit</fullName>
    </submittedName>
</protein>
<evidence type="ECO:0000256" key="1">
    <source>
        <dbReference type="ARBA" id="ARBA00022723"/>
    </source>
</evidence>
<dbReference type="InterPro" id="IPR020545">
    <property type="entry name" value="Asp_carbamoyltransf_reg_N"/>
</dbReference>
<reference evidence="8 10" key="3">
    <citation type="submission" date="2012-07" db="EMBL/GenBank/DDBJ databases">
        <authorList>
            <person name="Durkin A.S."/>
            <person name="McCorrison J."/>
            <person name="Torralba M."/>
            <person name="Gillis M."/>
            <person name="Methe B."/>
            <person name="Sutton G."/>
            <person name="Nelson K.E."/>
        </authorList>
    </citation>
    <scope>NUCLEOTIDE SEQUENCE [LARGE SCALE GENOMIC DNA]</scope>
    <source>
        <strain evidence="8 10">OBRC8</strain>
    </source>
</reference>
<evidence type="ECO:0000313" key="6">
    <source>
        <dbReference type="EMBL" id="EHL15254.1"/>
    </source>
</evidence>
<reference evidence="7 9" key="1">
    <citation type="submission" date="2011-08" db="EMBL/GenBank/DDBJ databases">
        <title>The Genome Sequence of Eubacteriaceae bacterium CM5.</title>
        <authorList>
            <consortium name="The Broad Institute Genome Sequencing Platform"/>
            <person name="Earl A."/>
            <person name="Ward D."/>
            <person name="Feldgarden M."/>
            <person name="Gevers D."/>
            <person name="Sizova M."/>
            <person name="Hazen A."/>
            <person name="Epstein S."/>
            <person name="Young S.K."/>
            <person name="Zeng Q."/>
            <person name="Gargeya S."/>
            <person name="Fitzgerald M."/>
            <person name="Haas B."/>
            <person name="Abouelleil A."/>
            <person name="Alvarado L."/>
            <person name="Arachchi H.M."/>
            <person name="Berlin A."/>
            <person name="Brown A."/>
            <person name="Chapman S.B."/>
            <person name="Chen Z."/>
            <person name="Dunbar C."/>
            <person name="Freedman E."/>
            <person name="Gearin G."/>
            <person name="Gellesch M."/>
            <person name="Goldberg J."/>
            <person name="Griggs A."/>
            <person name="Gujja S."/>
            <person name="Heiman D."/>
            <person name="Howarth C."/>
            <person name="Larson L."/>
            <person name="Lui A."/>
            <person name="MacDonald P.J.P."/>
            <person name="Montmayeur A."/>
            <person name="Murphy C."/>
            <person name="Neiman D."/>
            <person name="Pearson M."/>
            <person name="Priest M."/>
            <person name="Roberts A."/>
            <person name="Saif S."/>
            <person name="Shea T."/>
            <person name="Shenoy N."/>
            <person name="Sisk P."/>
            <person name="Stolte C."/>
            <person name="Sykes S."/>
            <person name="Wortman J."/>
            <person name="Nusbaum C."/>
            <person name="Birren B."/>
        </authorList>
    </citation>
    <scope>NUCLEOTIDE SEQUENCE [LARGE SCALE GENOMIC DNA]</scope>
    <source>
        <strain evidence="7 9">CM5</strain>
    </source>
</reference>
<dbReference type="Proteomes" id="UP000005244">
    <property type="component" value="Unassembled WGS sequence"/>
</dbReference>
<dbReference type="GO" id="GO:0004070">
    <property type="term" value="F:aspartate carbamoyltransferase activity"/>
    <property type="evidence" value="ECO:0007669"/>
    <property type="project" value="UniProtKB-EC"/>
</dbReference>
<accession>G9XB91</accession>
<evidence type="ECO:0000259" key="5">
    <source>
        <dbReference type="Pfam" id="PF02748"/>
    </source>
</evidence>
<dbReference type="PATRIC" id="fig|796939.3.peg.1605"/>
<dbReference type="HOGENOM" id="CLU_128576_0_0_9"/>
<dbReference type="STRING" id="796937.HMPREF9630_00623"/>
<dbReference type="GO" id="GO:0009347">
    <property type="term" value="C:aspartate carbamoyltransferase complex"/>
    <property type="evidence" value="ECO:0007669"/>
    <property type="project" value="InterPro"/>
</dbReference>
<keyword evidence="10" id="KW-1185">Reference proteome</keyword>
<proteinExistence type="predicted"/>
<dbReference type="OrthoDB" id="5599321at2"/>
<dbReference type="EMBL" id="AFZF02000006">
    <property type="protein sequence ID" value="EHL15254.1"/>
    <property type="molecule type" value="Genomic_DNA"/>
</dbReference>
<keyword evidence="2" id="KW-0862">Zinc</keyword>
<sequence length="140" mass="15761">MNVDGVNNGIVLDHIKAGLSMKIYKLLGLDKLTCTVAIIQHVSSTKYGKKDIIKIDEDIELDFDVLGYIDSNITVNKVKDGKLSSKVHLSLPETLKDVVICKNPRCITSVEQEIIHTFKLVDRDKKVYRCAYCDSEHIAR</sequence>
<dbReference type="GO" id="GO:0046872">
    <property type="term" value="F:metal ion binding"/>
    <property type="evidence" value="ECO:0007669"/>
    <property type="project" value="UniProtKB-KW"/>
</dbReference>
<evidence type="ECO:0000259" key="4">
    <source>
        <dbReference type="Pfam" id="PF01948"/>
    </source>
</evidence>
<dbReference type="PANTHER" id="PTHR35805">
    <property type="entry name" value="ASPARTATE CARBAMOYLTRANSFERASE REGULATORY CHAIN"/>
    <property type="match status" value="1"/>
</dbReference>
<dbReference type="InterPro" id="IPR036793">
    <property type="entry name" value="Asp_carbatrfase_reg_N_sf"/>
</dbReference>
<reference evidence="6 11" key="2">
    <citation type="submission" date="2012-05" db="EMBL/GenBank/DDBJ databases">
        <title>The Genome Sequence of Eubacteriaceae bacterium CM2.</title>
        <authorList>
            <consortium name="The Broad Institute Genome Sequencing Platform"/>
            <person name="Earl A."/>
            <person name="Ward D."/>
            <person name="Feldgarden M."/>
            <person name="Gevers D."/>
            <person name="Sizova M."/>
            <person name="Hazen A."/>
            <person name="Epstein S."/>
            <person name="Walker B."/>
            <person name="Young S.K."/>
            <person name="Zeng Q."/>
            <person name="Gargeya S."/>
            <person name="Fitzgerald M."/>
            <person name="Haas B."/>
            <person name="Abouelleil A."/>
            <person name="Alvarado L."/>
            <person name="Arachchi H.M."/>
            <person name="Berlin A."/>
            <person name="Chapman S.B."/>
            <person name="Goldberg J."/>
            <person name="Griggs A."/>
            <person name="Gujja S."/>
            <person name="Hansen M."/>
            <person name="Howarth C."/>
            <person name="Imamovic A."/>
            <person name="Larimer J."/>
            <person name="McCowen C."/>
            <person name="Montmayeur A."/>
            <person name="Murphy C."/>
            <person name="Neiman D."/>
            <person name="Pearson M."/>
            <person name="Priest M."/>
            <person name="Roberts A."/>
            <person name="Saif S."/>
            <person name="Shea T."/>
            <person name="Sisk P."/>
            <person name="Sykes S."/>
            <person name="Wortman J."/>
            <person name="Nusbaum C."/>
            <person name="Birren B."/>
        </authorList>
    </citation>
    <scope>NUCLEOTIDE SEQUENCE [LARGE SCALE GENOMIC DNA]</scope>
    <source>
        <strain evidence="6 11">CM2</strain>
    </source>
</reference>
<evidence type="ECO:0000256" key="3">
    <source>
        <dbReference type="ARBA" id="ARBA00022975"/>
    </source>
</evidence>
<dbReference type="Proteomes" id="UP000003379">
    <property type="component" value="Unassembled WGS sequence"/>
</dbReference>
<dbReference type="InterPro" id="IPR036792">
    <property type="entry name" value="Asp_carbatrfase_reg_C_sf"/>
</dbReference>
<dbReference type="Pfam" id="PF02748">
    <property type="entry name" value="PyrI_C"/>
    <property type="match status" value="1"/>
</dbReference>
<dbReference type="Pfam" id="PF01948">
    <property type="entry name" value="PyrI"/>
    <property type="match status" value="1"/>
</dbReference>
<dbReference type="Gene3D" id="3.30.70.140">
    <property type="entry name" value="Aspartate carbamoyltransferase regulatory subunit, N-terminal domain"/>
    <property type="match status" value="1"/>
</dbReference>
<evidence type="ECO:0000313" key="9">
    <source>
        <dbReference type="Proteomes" id="UP000003379"/>
    </source>
</evidence>
<evidence type="ECO:0000313" key="7">
    <source>
        <dbReference type="EMBL" id="EHL19742.1"/>
    </source>
</evidence>
<dbReference type="RefSeq" id="WP_009527252.1">
    <property type="nucleotide sequence ID" value="NZ_ALNK01000038.1"/>
</dbReference>
<dbReference type="InterPro" id="IPR002801">
    <property type="entry name" value="Asp_carbamoylTrfase_reg"/>
</dbReference>
<dbReference type="SUPFAM" id="SSF54893">
    <property type="entry name" value="Aspartate carbamoyltransferase, Regulatory-chain, N-terminal domain"/>
    <property type="match status" value="1"/>
</dbReference>
<organism evidence="7 9">
    <name type="scientific">Peptoanaerobacter stomatis</name>
    <dbReference type="NCBI Taxonomy" id="796937"/>
    <lineage>
        <taxon>Bacteria</taxon>
        <taxon>Bacillati</taxon>
        <taxon>Bacillota</taxon>
        <taxon>Clostridia</taxon>
        <taxon>Peptostreptococcales</taxon>
        <taxon>Filifactoraceae</taxon>
        <taxon>Peptoanaerobacter</taxon>
    </lineage>
</organism>
<comment type="caution">
    <text evidence="7">The sequence shown here is derived from an EMBL/GenBank/DDBJ whole genome shotgun (WGS) entry which is preliminary data.</text>
</comment>
<dbReference type="GO" id="GO:0006221">
    <property type="term" value="P:pyrimidine nucleotide biosynthetic process"/>
    <property type="evidence" value="ECO:0007669"/>
    <property type="project" value="UniProtKB-KW"/>
</dbReference>
<dbReference type="SUPFAM" id="SSF57825">
    <property type="entry name" value="Aspartate carbamoyltransferase, Regulatory-chain, C-terminal domain"/>
    <property type="match status" value="1"/>
</dbReference>
<dbReference type="PANTHER" id="PTHR35805:SF1">
    <property type="entry name" value="ASPARTATE CARBAMOYLTRANSFERASE REGULATORY CHAIN"/>
    <property type="match status" value="1"/>
</dbReference>
<evidence type="ECO:0000313" key="10">
    <source>
        <dbReference type="Proteomes" id="UP000005244"/>
    </source>
</evidence>
<feature type="domain" description="Aspartate carbamoyltransferase regulatory subunit N-terminal" evidence="4">
    <location>
        <begin position="1"/>
        <end position="89"/>
    </location>
</feature>
<dbReference type="EMBL" id="ALNK01000038">
    <property type="protein sequence ID" value="EJU19795.1"/>
    <property type="molecule type" value="Genomic_DNA"/>
</dbReference>
<dbReference type="AlphaFoldDB" id="G9XB91"/>
<dbReference type="InterPro" id="IPR020542">
    <property type="entry name" value="Asp_carbamoyltrfase_reg_C"/>
</dbReference>
<accession>J6H338</accession>
<accession>V9HJP7</accession>
<dbReference type="NCBIfam" id="NF002063">
    <property type="entry name" value="PRK00893.1-3"/>
    <property type="match status" value="1"/>
</dbReference>
<dbReference type="GO" id="GO:0006207">
    <property type="term" value="P:'de novo' pyrimidine nucleobase biosynthetic process"/>
    <property type="evidence" value="ECO:0007669"/>
    <property type="project" value="InterPro"/>
</dbReference>
<name>G9XB91_9FIRM</name>
<evidence type="ECO:0000256" key="2">
    <source>
        <dbReference type="ARBA" id="ARBA00022833"/>
    </source>
</evidence>
<dbReference type="Proteomes" id="UP000017818">
    <property type="component" value="Unassembled WGS sequence"/>
</dbReference>
<keyword evidence="1" id="KW-0479">Metal-binding</keyword>
<feature type="domain" description="Aspartate carbamoyltransferase regulatory subunit C-terminal" evidence="5">
    <location>
        <begin position="95"/>
        <end position="137"/>
    </location>
</feature>